<proteinExistence type="predicted"/>
<reference evidence="2 3" key="1">
    <citation type="submission" date="2018-11" db="EMBL/GenBank/DDBJ databases">
        <authorList>
            <consortium name="Pathogen Informatics"/>
        </authorList>
    </citation>
    <scope>NUCLEOTIDE SEQUENCE [LARGE SCALE GENOMIC DNA]</scope>
</reference>
<dbReference type="GO" id="GO:0005684">
    <property type="term" value="C:U2-type spliceosomal complex"/>
    <property type="evidence" value="ECO:0007669"/>
    <property type="project" value="TreeGrafter"/>
</dbReference>
<protein>
    <submittedName>
        <fullName evidence="2">Uncharacterized protein</fullName>
    </submittedName>
</protein>
<dbReference type="EMBL" id="UYRV01107615">
    <property type="protein sequence ID" value="VDN23593.1"/>
    <property type="molecule type" value="Genomic_DNA"/>
</dbReference>
<dbReference type="InterPro" id="IPR051112">
    <property type="entry name" value="CWC26_splicing_factor"/>
</dbReference>
<dbReference type="GO" id="GO:0003723">
    <property type="term" value="F:RNA binding"/>
    <property type="evidence" value="ECO:0007669"/>
    <property type="project" value="TreeGrafter"/>
</dbReference>
<feature type="compositionally biased region" description="Polar residues" evidence="1">
    <location>
        <begin position="75"/>
        <end position="90"/>
    </location>
</feature>
<gene>
    <name evidence="2" type="ORF">CGOC_LOCUS9621</name>
</gene>
<dbReference type="GO" id="GO:0000398">
    <property type="term" value="P:mRNA splicing, via spliceosome"/>
    <property type="evidence" value="ECO:0007669"/>
    <property type="project" value="TreeGrafter"/>
</dbReference>
<evidence type="ECO:0000256" key="1">
    <source>
        <dbReference type="SAM" id="MobiDB-lite"/>
    </source>
</evidence>
<feature type="compositionally biased region" description="Basic and acidic residues" evidence="1">
    <location>
        <begin position="104"/>
        <end position="124"/>
    </location>
</feature>
<feature type="region of interest" description="Disordered" evidence="1">
    <location>
        <begin position="64"/>
        <end position="214"/>
    </location>
</feature>
<keyword evidence="3" id="KW-1185">Reference proteome</keyword>
<name>A0A3P7MIX6_CYLGO</name>
<dbReference type="PANTHER" id="PTHR31809">
    <property type="entry name" value="BUD13 HOMOLOG"/>
    <property type="match status" value="1"/>
</dbReference>
<dbReference type="GO" id="GO:0070274">
    <property type="term" value="C:RES complex"/>
    <property type="evidence" value="ECO:0007669"/>
    <property type="project" value="TreeGrafter"/>
</dbReference>
<dbReference type="OrthoDB" id="6022at2759"/>
<evidence type="ECO:0000313" key="3">
    <source>
        <dbReference type="Proteomes" id="UP000271889"/>
    </source>
</evidence>
<accession>A0A3P7MIX6</accession>
<sequence>MRIVEDDAFISVSAKYKDVDTDEEKEDIEIISSISRQLEAKAREGPKFLKSFKPLDGEDIKVEVKTEVLSDDEGPSTSQASQKNETSGSRSLDDKRNAKTQSQEAKRRHDSDDQSPVRRRRDSDQSPVRKRHDSDRSPARRKRHDSDNSPIRRKRHDSDHSPVRRKRHDSDQSPVRRRHDSDDSDLSPVRKRHDSRSPATRVRSHRRRDPNEDTTRILMGLRLRKEALGGIWHPRLESNYTSREKILIRTNRRRETMVSVFFFKGYIPRCRAGECEAWLIDP</sequence>
<evidence type="ECO:0000313" key="2">
    <source>
        <dbReference type="EMBL" id="VDN23593.1"/>
    </source>
</evidence>
<organism evidence="2 3">
    <name type="scientific">Cylicostephanus goldi</name>
    <name type="common">Nematode worm</name>
    <dbReference type="NCBI Taxonomy" id="71465"/>
    <lineage>
        <taxon>Eukaryota</taxon>
        <taxon>Metazoa</taxon>
        <taxon>Ecdysozoa</taxon>
        <taxon>Nematoda</taxon>
        <taxon>Chromadorea</taxon>
        <taxon>Rhabditida</taxon>
        <taxon>Rhabditina</taxon>
        <taxon>Rhabditomorpha</taxon>
        <taxon>Strongyloidea</taxon>
        <taxon>Strongylidae</taxon>
        <taxon>Cylicostephanus</taxon>
    </lineage>
</organism>
<dbReference type="PANTHER" id="PTHR31809:SF0">
    <property type="entry name" value="BUD13 HOMOLOG"/>
    <property type="match status" value="1"/>
</dbReference>
<dbReference type="Proteomes" id="UP000271889">
    <property type="component" value="Unassembled WGS sequence"/>
</dbReference>
<dbReference type="AlphaFoldDB" id="A0A3P7MIX6"/>